<dbReference type="InterPro" id="IPR029063">
    <property type="entry name" value="SAM-dependent_MTases_sf"/>
</dbReference>
<evidence type="ECO:0000256" key="4">
    <source>
        <dbReference type="ARBA" id="ARBA00022679"/>
    </source>
</evidence>
<organism evidence="8 9">
    <name type="scientific">Agitococcus lubricus</name>
    <dbReference type="NCBI Taxonomy" id="1077255"/>
    <lineage>
        <taxon>Bacteria</taxon>
        <taxon>Pseudomonadati</taxon>
        <taxon>Pseudomonadota</taxon>
        <taxon>Gammaproteobacteria</taxon>
        <taxon>Moraxellales</taxon>
        <taxon>Moraxellaceae</taxon>
        <taxon>Agitococcus</taxon>
    </lineage>
</organism>
<feature type="binding site" evidence="7">
    <location>
        <position position="27"/>
    </location>
    <ligand>
        <name>S-adenosyl-L-methionine</name>
        <dbReference type="ChEBI" id="CHEBI:59789"/>
    </ligand>
</feature>
<evidence type="ECO:0000256" key="3">
    <source>
        <dbReference type="ARBA" id="ARBA00022603"/>
    </source>
</evidence>
<dbReference type="Gene3D" id="1.10.1020.10">
    <property type="entry name" value="Adenine-specific Methyltransferase, Domain 2"/>
    <property type="match status" value="1"/>
</dbReference>
<dbReference type="GO" id="GO:0009307">
    <property type="term" value="P:DNA restriction-modification system"/>
    <property type="evidence" value="ECO:0007669"/>
    <property type="project" value="InterPro"/>
</dbReference>
<dbReference type="InterPro" id="IPR012263">
    <property type="entry name" value="M_m6A_EcoRV"/>
</dbReference>
<feature type="binding site" evidence="7">
    <location>
        <position position="68"/>
    </location>
    <ligand>
        <name>S-adenosyl-L-methionine</name>
        <dbReference type="ChEBI" id="CHEBI:59789"/>
    </ligand>
</feature>
<dbReference type="PANTHER" id="PTHR30481">
    <property type="entry name" value="DNA ADENINE METHYLASE"/>
    <property type="match status" value="1"/>
</dbReference>
<comment type="catalytic activity">
    <reaction evidence="6">
        <text>a 2'-deoxyadenosine in DNA + S-adenosyl-L-methionine = an N(6)-methyl-2'-deoxyadenosine in DNA + S-adenosyl-L-homocysteine + H(+)</text>
        <dbReference type="Rhea" id="RHEA:15197"/>
        <dbReference type="Rhea" id="RHEA-COMP:12418"/>
        <dbReference type="Rhea" id="RHEA-COMP:12419"/>
        <dbReference type="ChEBI" id="CHEBI:15378"/>
        <dbReference type="ChEBI" id="CHEBI:57856"/>
        <dbReference type="ChEBI" id="CHEBI:59789"/>
        <dbReference type="ChEBI" id="CHEBI:90615"/>
        <dbReference type="ChEBI" id="CHEBI:90616"/>
        <dbReference type="EC" id="2.1.1.72"/>
    </reaction>
</comment>
<evidence type="ECO:0000256" key="5">
    <source>
        <dbReference type="ARBA" id="ARBA00022691"/>
    </source>
</evidence>
<proteinExistence type="inferred from homology"/>
<dbReference type="InterPro" id="IPR012327">
    <property type="entry name" value="MeTrfase_D12"/>
</dbReference>
<dbReference type="GO" id="GO:0006298">
    <property type="term" value="P:mismatch repair"/>
    <property type="evidence" value="ECO:0007669"/>
    <property type="project" value="TreeGrafter"/>
</dbReference>
<evidence type="ECO:0000256" key="2">
    <source>
        <dbReference type="ARBA" id="ARBA00011900"/>
    </source>
</evidence>
<keyword evidence="4" id="KW-0808">Transferase</keyword>
<dbReference type="InterPro" id="IPR023095">
    <property type="entry name" value="Ade_MeTrfase_dom_2"/>
</dbReference>
<keyword evidence="5" id="KW-0949">S-adenosyl-L-methionine</keyword>
<dbReference type="PIRSF" id="PIRSF000398">
    <property type="entry name" value="M_m6A_EcoRV"/>
    <property type="match status" value="1"/>
</dbReference>
<evidence type="ECO:0000313" key="8">
    <source>
        <dbReference type="EMBL" id="PTQ90283.1"/>
    </source>
</evidence>
<feature type="binding site" evidence="7">
    <location>
        <position position="23"/>
    </location>
    <ligand>
        <name>S-adenosyl-L-methionine</name>
        <dbReference type="ChEBI" id="CHEBI:59789"/>
    </ligand>
</feature>
<dbReference type="SUPFAM" id="SSF53335">
    <property type="entry name" value="S-adenosyl-L-methionine-dependent methyltransferases"/>
    <property type="match status" value="1"/>
</dbReference>
<accession>A0A2T5J1Q7</accession>
<evidence type="ECO:0000256" key="1">
    <source>
        <dbReference type="ARBA" id="ARBA00006594"/>
    </source>
</evidence>
<reference evidence="8 9" key="1">
    <citation type="submission" date="2018-04" db="EMBL/GenBank/DDBJ databases">
        <title>Genomic Encyclopedia of Archaeal and Bacterial Type Strains, Phase II (KMG-II): from individual species to whole genera.</title>
        <authorList>
            <person name="Goeker M."/>
        </authorList>
    </citation>
    <scope>NUCLEOTIDE SEQUENCE [LARGE SCALE GENOMIC DNA]</scope>
    <source>
        <strain evidence="8 9">DSM 5822</strain>
    </source>
</reference>
<dbReference type="PANTHER" id="PTHR30481:SF4">
    <property type="entry name" value="SITE-SPECIFIC DNA-METHYLTRANSFERASE (ADENINE-SPECIFIC)"/>
    <property type="match status" value="1"/>
</dbReference>
<dbReference type="RefSeq" id="WP_107864732.1">
    <property type="nucleotide sequence ID" value="NZ_QAON01000003.1"/>
</dbReference>
<protein>
    <recommendedName>
        <fullName evidence="2">site-specific DNA-methyltransferase (adenine-specific)</fullName>
        <ecNumber evidence="2">2.1.1.72</ecNumber>
    </recommendedName>
</protein>
<evidence type="ECO:0000256" key="6">
    <source>
        <dbReference type="ARBA" id="ARBA00047942"/>
    </source>
</evidence>
<dbReference type="EC" id="2.1.1.72" evidence="2"/>
<dbReference type="GO" id="GO:0043565">
    <property type="term" value="F:sequence-specific DNA binding"/>
    <property type="evidence" value="ECO:0007669"/>
    <property type="project" value="TreeGrafter"/>
</dbReference>
<dbReference type="GO" id="GO:0032259">
    <property type="term" value="P:methylation"/>
    <property type="evidence" value="ECO:0007669"/>
    <property type="project" value="UniProtKB-KW"/>
</dbReference>
<name>A0A2T5J1Q7_9GAMM</name>
<gene>
    <name evidence="8" type="ORF">C8N29_10336</name>
</gene>
<comment type="caution">
    <text evidence="8">The sequence shown here is derived from an EMBL/GenBank/DDBJ whole genome shotgun (WGS) entry which is preliminary data.</text>
</comment>
<dbReference type="Pfam" id="PF02086">
    <property type="entry name" value="MethyltransfD12"/>
    <property type="match status" value="1"/>
</dbReference>
<sequence>MAQIHHEPSPPQYNSSGKAFLAWVGGKSKLAREIISLMPAHNCYCEVFGGAGWVMFKKTPSNVEIINDINKELTNLYRVIKHHFDEFIRQFEYLLICRDEYERLKLIPPETLTDIQRAVRYYYLVRLSYGGKAVEHNFTVAATRLPPINLSSIKEELEQAHRRLQRVTIENQHYAKIIERFDLPDTLFYLDPPYFDCENYYGKGIFNKKDFELLRDQLRSIKGKFILSLNNVPEIRDIFSEFHLVETSVRWSLGKEYNAANEVIIMNFNPA</sequence>
<keyword evidence="9" id="KW-1185">Reference proteome</keyword>
<evidence type="ECO:0000313" key="9">
    <source>
        <dbReference type="Proteomes" id="UP000244223"/>
    </source>
</evidence>
<dbReference type="EMBL" id="QAON01000003">
    <property type="protein sequence ID" value="PTQ90283.1"/>
    <property type="molecule type" value="Genomic_DNA"/>
</dbReference>
<dbReference type="OrthoDB" id="9805629at2"/>
<dbReference type="GO" id="GO:1904047">
    <property type="term" value="F:S-adenosyl-L-methionine binding"/>
    <property type="evidence" value="ECO:0007669"/>
    <property type="project" value="TreeGrafter"/>
</dbReference>
<dbReference type="Proteomes" id="UP000244223">
    <property type="component" value="Unassembled WGS sequence"/>
</dbReference>
<dbReference type="AlphaFoldDB" id="A0A2T5J1Q7"/>
<comment type="similarity">
    <text evidence="1">Belongs to the N(4)/N(6)-methyltransferase family.</text>
</comment>
<dbReference type="GO" id="GO:0009007">
    <property type="term" value="F:site-specific DNA-methyltransferase (adenine-specific) activity"/>
    <property type="evidence" value="ECO:0007669"/>
    <property type="project" value="UniProtKB-EC"/>
</dbReference>
<dbReference type="NCBIfam" id="TIGR00571">
    <property type="entry name" value="dam"/>
    <property type="match status" value="1"/>
</dbReference>
<feature type="binding site" evidence="7">
    <location>
        <position position="191"/>
    </location>
    <ligand>
        <name>S-adenosyl-L-methionine</name>
        <dbReference type="ChEBI" id="CHEBI:59789"/>
    </ligand>
</feature>
<dbReference type="PRINTS" id="PR00505">
    <property type="entry name" value="D12N6MTFRASE"/>
</dbReference>
<evidence type="ECO:0000256" key="7">
    <source>
        <dbReference type="PIRSR" id="PIRSR000398-1"/>
    </source>
</evidence>
<keyword evidence="3 8" id="KW-0489">Methyltransferase</keyword>
<dbReference type="Gene3D" id="3.40.50.150">
    <property type="entry name" value="Vaccinia Virus protein VP39"/>
    <property type="match status" value="1"/>
</dbReference>